<keyword evidence="1" id="KW-0472">Membrane</keyword>
<evidence type="ECO:0000313" key="2">
    <source>
        <dbReference type="EMBL" id="KAH3895456.1"/>
    </source>
</evidence>
<keyword evidence="3" id="KW-1185">Reference proteome</keyword>
<dbReference type="AlphaFoldDB" id="A0A9D4S8D0"/>
<evidence type="ECO:0000256" key="1">
    <source>
        <dbReference type="SAM" id="Phobius"/>
    </source>
</evidence>
<feature type="transmembrane region" description="Helical" evidence="1">
    <location>
        <begin position="112"/>
        <end position="133"/>
    </location>
</feature>
<organism evidence="2 3">
    <name type="scientific">Dreissena polymorpha</name>
    <name type="common">Zebra mussel</name>
    <name type="synonym">Mytilus polymorpha</name>
    <dbReference type="NCBI Taxonomy" id="45954"/>
    <lineage>
        <taxon>Eukaryota</taxon>
        <taxon>Metazoa</taxon>
        <taxon>Spiralia</taxon>
        <taxon>Lophotrochozoa</taxon>
        <taxon>Mollusca</taxon>
        <taxon>Bivalvia</taxon>
        <taxon>Autobranchia</taxon>
        <taxon>Heteroconchia</taxon>
        <taxon>Euheterodonta</taxon>
        <taxon>Imparidentia</taxon>
        <taxon>Neoheterodontei</taxon>
        <taxon>Myida</taxon>
        <taxon>Dreissenoidea</taxon>
        <taxon>Dreissenidae</taxon>
        <taxon>Dreissena</taxon>
    </lineage>
</organism>
<proteinExistence type="predicted"/>
<name>A0A9D4S8D0_DREPO</name>
<dbReference type="Proteomes" id="UP000828390">
    <property type="component" value="Unassembled WGS sequence"/>
</dbReference>
<accession>A0A9D4S8D0</accession>
<evidence type="ECO:0000313" key="3">
    <source>
        <dbReference type="Proteomes" id="UP000828390"/>
    </source>
</evidence>
<comment type="caution">
    <text evidence="2">The sequence shown here is derived from an EMBL/GenBank/DDBJ whole genome shotgun (WGS) entry which is preliminary data.</text>
</comment>
<dbReference type="EMBL" id="JAIWYP010000001">
    <property type="protein sequence ID" value="KAH3895456.1"/>
    <property type="molecule type" value="Genomic_DNA"/>
</dbReference>
<keyword evidence="1" id="KW-0812">Transmembrane</keyword>
<sequence length="165" mass="18813">MCGPCKQSNVHVESFQRFMFYSKVMDLADHRTWLATRLGLSQDLADHKAWLITRRVWPQDLAYHRTWLITGLGLSQDLANHKTCLITRLGLSQDLAGHKTWLITGLGWPQDLAGLIVLCHSLIFVLTVTGVFLPSQYFKMRNSIVNAQDCESFKKPTQALIDYHA</sequence>
<reference evidence="2" key="1">
    <citation type="journal article" date="2019" name="bioRxiv">
        <title>The Genome of the Zebra Mussel, Dreissena polymorpha: A Resource for Invasive Species Research.</title>
        <authorList>
            <person name="McCartney M.A."/>
            <person name="Auch B."/>
            <person name="Kono T."/>
            <person name="Mallez S."/>
            <person name="Zhang Y."/>
            <person name="Obille A."/>
            <person name="Becker A."/>
            <person name="Abrahante J.E."/>
            <person name="Garbe J."/>
            <person name="Badalamenti J.P."/>
            <person name="Herman A."/>
            <person name="Mangelson H."/>
            <person name="Liachko I."/>
            <person name="Sullivan S."/>
            <person name="Sone E.D."/>
            <person name="Koren S."/>
            <person name="Silverstein K.A.T."/>
            <person name="Beckman K.B."/>
            <person name="Gohl D.M."/>
        </authorList>
    </citation>
    <scope>NUCLEOTIDE SEQUENCE</scope>
    <source>
        <strain evidence="2">Duluth1</strain>
        <tissue evidence="2">Whole animal</tissue>
    </source>
</reference>
<keyword evidence="1" id="KW-1133">Transmembrane helix</keyword>
<gene>
    <name evidence="2" type="ORF">DPMN_019620</name>
</gene>
<reference evidence="2" key="2">
    <citation type="submission" date="2020-11" db="EMBL/GenBank/DDBJ databases">
        <authorList>
            <person name="McCartney M.A."/>
            <person name="Auch B."/>
            <person name="Kono T."/>
            <person name="Mallez S."/>
            <person name="Becker A."/>
            <person name="Gohl D.M."/>
            <person name="Silverstein K.A.T."/>
            <person name="Koren S."/>
            <person name="Bechman K.B."/>
            <person name="Herman A."/>
            <person name="Abrahante J.E."/>
            <person name="Garbe J."/>
        </authorList>
    </citation>
    <scope>NUCLEOTIDE SEQUENCE</scope>
    <source>
        <strain evidence="2">Duluth1</strain>
        <tissue evidence="2">Whole animal</tissue>
    </source>
</reference>
<protein>
    <submittedName>
        <fullName evidence="2">Uncharacterized protein</fullName>
    </submittedName>
</protein>